<proteinExistence type="predicted"/>
<evidence type="ECO:0000313" key="2">
    <source>
        <dbReference type="EMBL" id="MFD2564557.1"/>
    </source>
</evidence>
<organism evidence="2 3">
    <name type="scientific">Aquimarina rubra</name>
    <dbReference type="NCBI Taxonomy" id="1920033"/>
    <lineage>
        <taxon>Bacteria</taxon>
        <taxon>Pseudomonadati</taxon>
        <taxon>Bacteroidota</taxon>
        <taxon>Flavobacteriia</taxon>
        <taxon>Flavobacteriales</taxon>
        <taxon>Flavobacteriaceae</taxon>
        <taxon>Aquimarina</taxon>
    </lineage>
</organism>
<accession>A0ABW5LJJ2</accession>
<dbReference type="Proteomes" id="UP001597319">
    <property type="component" value="Unassembled WGS sequence"/>
</dbReference>
<keyword evidence="1" id="KW-1133">Transmembrane helix</keyword>
<keyword evidence="1" id="KW-0472">Membrane</keyword>
<keyword evidence="1" id="KW-0812">Transmembrane</keyword>
<dbReference type="EMBL" id="JBHULE010000019">
    <property type="protein sequence ID" value="MFD2564557.1"/>
    <property type="molecule type" value="Genomic_DNA"/>
</dbReference>
<evidence type="ECO:0000256" key="1">
    <source>
        <dbReference type="SAM" id="Phobius"/>
    </source>
</evidence>
<dbReference type="RefSeq" id="WP_378294380.1">
    <property type="nucleotide sequence ID" value="NZ_JBHULE010000019.1"/>
</dbReference>
<gene>
    <name evidence="2" type="ORF">ACFSR1_17880</name>
</gene>
<evidence type="ECO:0000313" key="3">
    <source>
        <dbReference type="Proteomes" id="UP001597319"/>
    </source>
</evidence>
<feature type="transmembrane region" description="Helical" evidence="1">
    <location>
        <begin position="6"/>
        <end position="23"/>
    </location>
</feature>
<sequence>MRTLYNNIRIILIIVFLMTAFYGHTQEKLYKTQLETVYLQNTKEVVYKNTFSNYNNDLIASKKINFKKEIKISMGKNNTLLFVSNKNNIEIVTASYLKIIRKAANRSRNPEAFQAFLTNNLPQLGRQFTIDNNLNELYFISRKDTFNGKIDALPSVL</sequence>
<name>A0ABW5LJJ2_9FLAO</name>
<reference evidence="3" key="1">
    <citation type="journal article" date="2019" name="Int. J. Syst. Evol. Microbiol.">
        <title>The Global Catalogue of Microorganisms (GCM) 10K type strain sequencing project: providing services to taxonomists for standard genome sequencing and annotation.</title>
        <authorList>
            <consortium name="The Broad Institute Genomics Platform"/>
            <consortium name="The Broad Institute Genome Sequencing Center for Infectious Disease"/>
            <person name="Wu L."/>
            <person name="Ma J."/>
        </authorList>
    </citation>
    <scope>NUCLEOTIDE SEQUENCE [LARGE SCALE GENOMIC DNA]</scope>
    <source>
        <strain evidence="3">KCTC 52274</strain>
    </source>
</reference>
<comment type="caution">
    <text evidence="2">The sequence shown here is derived from an EMBL/GenBank/DDBJ whole genome shotgun (WGS) entry which is preliminary data.</text>
</comment>
<keyword evidence="3" id="KW-1185">Reference proteome</keyword>
<protein>
    <submittedName>
        <fullName evidence="2">Uncharacterized protein</fullName>
    </submittedName>
</protein>